<dbReference type="FunFam" id="1.10.630.10:FF:000126">
    <property type="entry name" value="Predicted protein"/>
    <property type="match status" value="1"/>
</dbReference>
<dbReference type="GO" id="GO:0004497">
    <property type="term" value="F:monooxygenase activity"/>
    <property type="evidence" value="ECO:0007669"/>
    <property type="project" value="UniProtKB-KW"/>
</dbReference>
<evidence type="ECO:0000256" key="8">
    <source>
        <dbReference type="PIRSR" id="PIRSR602401-1"/>
    </source>
</evidence>
<dbReference type="InterPro" id="IPR017972">
    <property type="entry name" value="Cyt_P450_CS"/>
</dbReference>
<protein>
    <recommendedName>
        <fullName evidence="13">Cytochrome P450</fullName>
    </recommendedName>
</protein>
<dbReference type="InterPro" id="IPR001128">
    <property type="entry name" value="Cyt_P450"/>
</dbReference>
<keyword evidence="10" id="KW-0472">Membrane</keyword>
<dbReference type="InterPro" id="IPR036396">
    <property type="entry name" value="Cyt_P450_sf"/>
</dbReference>
<evidence type="ECO:0000256" key="2">
    <source>
        <dbReference type="ARBA" id="ARBA00010617"/>
    </source>
</evidence>
<evidence type="ECO:0000313" key="11">
    <source>
        <dbReference type="EMBL" id="CAI0413602.1"/>
    </source>
</evidence>
<comment type="similarity">
    <text evidence="2 9">Belongs to the cytochrome P450 family.</text>
</comment>
<keyword evidence="12" id="KW-1185">Reference proteome</keyword>
<keyword evidence="7 9" id="KW-0503">Monooxygenase</keyword>
<comment type="cofactor">
    <cofactor evidence="1 8">
        <name>heme</name>
        <dbReference type="ChEBI" id="CHEBI:30413"/>
    </cofactor>
</comment>
<proteinExistence type="inferred from homology"/>
<organism evidence="11 12">
    <name type="scientific">Linum tenue</name>
    <dbReference type="NCBI Taxonomy" id="586396"/>
    <lineage>
        <taxon>Eukaryota</taxon>
        <taxon>Viridiplantae</taxon>
        <taxon>Streptophyta</taxon>
        <taxon>Embryophyta</taxon>
        <taxon>Tracheophyta</taxon>
        <taxon>Spermatophyta</taxon>
        <taxon>Magnoliopsida</taxon>
        <taxon>eudicotyledons</taxon>
        <taxon>Gunneridae</taxon>
        <taxon>Pentapetalae</taxon>
        <taxon>rosids</taxon>
        <taxon>fabids</taxon>
        <taxon>Malpighiales</taxon>
        <taxon>Linaceae</taxon>
        <taxon>Linum</taxon>
    </lineage>
</organism>
<name>A0AAV0JUG0_9ROSI</name>
<keyword evidence="10" id="KW-1133">Transmembrane helix</keyword>
<dbReference type="Gene3D" id="1.10.630.10">
    <property type="entry name" value="Cytochrome P450"/>
    <property type="match status" value="1"/>
</dbReference>
<feature type="binding site" description="axial binding residue" evidence="8">
    <location>
        <position position="461"/>
    </location>
    <ligand>
        <name>heme</name>
        <dbReference type="ChEBI" id="CHEBI:30413"/>
    </ligand>
    <ligandPart>
        <name>Fe</name>
        <dbReference type="ChEBI" id="CHEBI:18248"/>
    </ligandPart>
</feature>
<sequence length="522" mass="57953">MATFLVSLLKDETSASLFTISIAILVSAGLYFLTYLRTPNSMPGPRGLPIVGYMPFLRPNHLHRQFTALAQAHGPIYKIQTPSKLLVVVSSPALAREVLRANESTFSVRPTSIAVKILGYGGMEVGTLPWGPDWAGLRKILVRDVLSNRALDTCRALRERAVAAGIREIRADSVGKPTRVFDAAFKLVVDSTLAMLWGGGGGADFAAEYREATSEFRELESEMLVLMGTPNVSDFIPALARFDLQGIEKKSKKLLDKFDEILSSVIEERLRAVEKRGGNGRKDFLQVLLDLNRNGGSDGESYVTTNQVKALLMDILVGGTDTTSTMLEWTMAQLVKHPDAMSKVYKELNEIVGQNDIVEESHLPNLTYLEAVIKETFRIHPALPLLVPRCPSRTCELGGYTIPKGTIVYLNAYALHTDPQLWEDPLEFKPDRFLSVEDDTKFDFQGNNFQFLPFGSGRRVCPGQPLAVNTLKYVLATLLHSFDWKLPAGTELELEDKFGIVIKKMNPLVLVPTPRLLNLELY</sequence>
<keyword evidence="5 9" id="KW-0560">Oxidoreductase</keyword>
<evidence type="ECO:0000256" key="6">
    <source>
        <dbReference type="ARBA" id="ARBA00023004"/>
    </source>
</evidence>
<evidence type="ECO:0000256" key="3">
    <source>
        <dbReference type="ARBA" id="ARBA00022617"/>
    </source>
</evidence>
<dbReference type="PRINTS" id="PR00385">
    <property type="entry name" value="P450"/>
</dbReference>
<dbReference type="PRINTS" id="PR00463">
    <property type="entry name" value="EP450I"/>
</dbReference>
<dbReference type="GO" id="GO:0005506">
    <property type="term" value="F:iron ion binding"/>
    <property type="evidence" value="ECO:0007669"/>
    <property type="project" value="InterPro"/>
</dbReference>
<keyword evidence="6 8" id="KW-0408">Iron</keyword>
<dbReference type="GO" id="GO:0016705">
    <property type="term" value="F:oxidoreductase activity, acting on paired donors, with incorporation or reduction of molecular oxygen"/>
    <property type="evidence" value="ECO:0007669"/>
    <property type="project" value="InterPro"/>
</dbReference>
<keyword evidence="4 8" id="KW-0479">Metal-binding</keyword>
<evidence type="ECO:0000256" key="7">
    <source>
        <dbReference type="ARBA" id="ARBA00023033"/>
    </source>
</evidence>
<gene>
    <name evidence="11" type="ORF">LITE_LOCUS16000</name>
</gene>
<evidence type="ECO:0000313" key="12">
    <source>
        <dbReference type="Proteomes" id="UP001154282"/>
    </source>
</evidence>
<dbReference type="AlphaFoldDB" id="A0AAV0JUG0"/>
<keyword evidence="10" id="KW-0812">Transmembrane</keyword>
<dbReference type="Proteomes" id="UP001154282">
    <property type="component" value="Unassembled WGS sequence"/>
</dbReference>
<evidence type="ECO:0000256" key="4">
    <source>
        <dbReference type="ARBA" id="ARBA00022723"/>
    </source>
</evidence>
<dbReference type="SUPFAM" id="SSF48264">
    <property type="entry name" value="Cytochrome P450"/>
    <property type="match status" value="1"/>
</dbReference>
<reference evidence="11" key="1">
    <citation type="submission" date="2022-08" db="EMBL/GenBank/DDBJ databases">
        <authorList>
            <person name="Gutierrez-Valencia J."/>
        </authorList>
    </citation>
    <scope>NUCLEOTIDE SEQUENCE</scope>
</reference>
<feature type="transmembrane region" description="Helical" evidence="10">
    <location>
        <begin position="15"/>
        <end position="36"/>
    </location>
</feature>
<evidence type="ECO:0000256" key="10">
    <source>
        <dbReference type="SAM" id="Phobius"/>
    </source>
</evidence>
<dbReference type="Pfam" id="PF00067">
    <property type="entry name" value="p450"/>
    <property type="match status" value="1"/>
</dbReference>
<evidence type="ECO:0008006" key="13">
    <source>
        <dbReference type="Google" id="ProtNLM"/>
    </source>
</evidence>
<accession>A0AAV0JUG0</accession>
<evidence type="ECO:0000256" key="5">
    <source>
        <dbReference type="ARBA" id="ARBA00023002"/>
    </source>
</evidence>
<dbReference type="PANTHER" id="PTHR47951">
    <property type="entry name" value="OS08G0547900 PROTEIN"/>
    <property type="match status" value="1"/>
</dbReference>
<keyword evidence="3 8" id="KW-0349">Heme</keyword>
<dbReference type="PROSITE" id="PS00086">
    <property type="entry name" value="CYTOCHROME_P450"/>
    <property type="match status" value="1"/>
</dbReference>
<comment type="caution">
    <text evidence="11">The sequence shown here is derived from an EMBL/GenBank/DDBJ whole genome shotgun (WGS) entry which is preliminary data.</text>
</comment>
<dbReference type="PANTHER" id="PTHR47951:SF7">
    <property type="entry name" value="FLAVONOID 3',5'-HYDROXYLASE-LIKE ISOFORM X1"/>
    <property type="match status" value="1"/>
</dbReference>
<dbReference type="GO" id="GO:0020037">
    <property type="term" value="F:heme binding"/>
    <property type="evidence" value="ECO:0007669"/>
    <property type="project" value="InterPro"/>
</dbReference>
<dbReference type="InterPro" id="IPR002401">
    <property type="entry name" value="Cyt_P450_E_grp-I"/>
</dbReference>
<dbReference type="EMBL" id="CAMGYJ010000005">
    <property type="protein sequence ID" value="CAI0413602.1"/>
    <property type="molecule type" value="Genomic_DNA"/>
</dbReference>
<evidence type="ECO:0000256" key="9">
    <source>
        <dbReference type="RuleBase" id="RU000461"/>
    </source>
</evidence>
<evidence type="ECO:0000256" key="1">
    <source>
        <dbReference type="ARBA" id="ARBA00001971"/>
    </source>
</evidence>